<feature type="compositionally biased region" description="Low complexity" evidence="1">
    <location>
        <begin position="395"/>
        <end position="406"/>
    </location>
</feature>
<gene>
    <name evidence="2" type="ORF">Q8F55_002060</name>
</gene>
<feature type="region of interest" description="Disordered" evidence="1">
    <location>
        <begin position="270"/>
        <end position="344"/>
    </location>
</feature>
<evidence type="ECO:0000313" key="2">
    <source>
        <dbReference type="EMBL" id="KAL1411110.1"/>
    </source>
</evidence>
<keyword evidence="3" id="KW-1185">Reference proteome</keyword>
<feature type="compositionally biased region" description="Basic and acidic residues" evidence="1">
    <location>
        <begin position="421"/>
        <end position="434"/>
    </location>
</feature>
<dbReference type="Proteomes" id="UP001565368">
    <property type="component" value="Unassembled WGS sequence"/>
</dbReference>
<comment type="caution">
    <text evidence="2">The sequence shown here is derived from an EMBL/GenBank/DDBJ whole genome shotgun (WGS) entry which is preliminary data.</text>
</comment>
<feature type="region of interest" description="Disordered" evidence="1">
    <location>
        <begin position="1"/>
        <end position="135"/>
    </location>
</feature>
<feature type="region of interest" description="Disordered" evidence="1">
    <location>
        <begin position="378"/>
        <end position="458"/>
    </location>
</feature>
<proteinExistence type="predicted"/>
<feature type="compositionally biased region" description="Low complexity" evidence="1">
    <location>
        <begin position="26"/>
        <end position="36"/>
    </location>
</feature>
<evidence type="ECO:0000313" key="3">
    <source>
        <dbReference type="Proteomes" id="UP001565368"/>
    </source>
</evidence>
<reference evidence="2 3" key="1">
    <citation type="submission" date="2023-08" db="EMBL/GenBank/DDBJ databases">
        <title>Annotated Genome Sequence of Vanrija albida AlHP1.</title>
        <authorList>
            <person name="Herzog R."/>
        </authorList>
    </citation>
    <scope>NUCLEOTIDE SEQUENCE [LARGE SCALE GENOMIC DNA]</scope>
    <source>
        <strain evidence="2 3">AlHP1</strain>
    </source>
</reference>
<sequence>MSVASARREPSPAPPSILLNCGRIGAPRSASASPSRVGIGFGAASPSRPVAAVKSSESLDIPSGSSATLSPGFSVGTSLSSETSWGSAPDDSPKSTLNTLPNGNGVGSSTPRSISSTIASSPKIRFGECPERPPELRRRNSITLGVLARKNMLHAQGTVSAASGARGAQQGHIRSVHMTDAEWTEYQRQFAQKSGPQAVDLGTVMTSGAKKLWGKVRRGSSSNASNASINSTQSAAPVMVGASRLRSDSAPGAPQPTVSPLVRPMDHTIAEEDEQPPTPVPGLGLDTGDGGEQTPRRGRSPSPPPPTFDDDDEDDDDEEASEPADETVSADDAEATHRQHQGHTTAVLGFELSEYAGNPAWDAEMRERQDVARLAHGLGQARGSPAVTKAPLDEAPAPTATSPPVAIRRHSNSHARYAAEAQRRRESAARERRLSTGSSSASGTSPVSDMAAHMPRLF</sequence>
<feature type="compositionally biased region" description="Polar residues" evidence="1">
    <location>
        <begin position="94"/>
        <end position="120"/>
    </location>
</feature>
<feature type="compositionally biased region" description="Basic and acidic residues" evidence="1">
    <location>
        <begin position="1"/>
        <end position="10"/>
    </location>
</feature>
<dbReference type="EMBL" id="JBBXJM010000002">
    <property type="protein sequence ID" value="KAL1411110.1"/>
    <property type="molecule type" value="Genomic_DNA"/>
</dbReference>
<evidence type="ECO:0000256" key="1">
    <source>
        <dbReference type="SAM" id="MobiDB-lite"/>
    </source>
</evidence>
<feature type="compositionally biased region" description="Acidic residues" evidence="1">
    <location>
        <begin position="308"/>
        <end position="333"/>
    </location>
</feature>
<protein>
    <submittedName>
        <fullName evidence="2">Uncharacterized protein</fullName>
    </submittedName>
</protein>
<feature type="compositionally biased region" description="Polar residues" evidence="1">
    <location>
        <begin position="55"/>
        <end position="86"/>
    </location>
</feature>
<organism evidence="2 3">
    <name type="scientific">Vanrija albida</name>
    <dbReference type="NCBI Taxonomy" id="181172"/>
    <lineage>
        <taxon>Eukaryota</taxon>
        <taxon>Fungi</taxon>
        <taxon>Dikarya</taxon>
        <taxon>Basidiomycota</taxon>
        <taxon>Agaricomycotina</taxon>
        <taxon>Tremellomycetes</taxon>
        <taxon>Trichosporonales</taxon>
        <taxon>Trichosporonaceae</taxon>
        <taxon>Vanrija</taxon>
    </lineage>
</organism>
<name>A0ABR3Q8Y6_9TREE</name>
<accession>A0ABR3Q8Y6</accession>
<feature type="compositionally biased region" description="Low complexity" evidence="1">
    <location>
        <begin position="435"/>
        <end position="445"/>
    </location>
</feature>
<feature type="compositionally biased region" description="Basic and acidic residues" evidence="1">
    <location>
        <begin position="125"/>
        <end position="135"/>
    </location>
</feature>
<dbReference type="GeneID" id="95983103"/>
<dbReference type="RefSeq" id="XP_069211054.1">
    <property type="nucleotide sequence ID" value="XM_069350668.1"/>
</dbReference>